<dbReference type="AlphaFoldDB" id="A0A4Y2A4K0"/>
<protein>
    <submittedName>
        <fullName evidence="1">Uncharacterized protein</fullName>
    </submittedName>
</protein>
<sequence>MVSLKLIRSQIPQLSRRFTFYRFHKYKYRRQVPHFRSKKTSQCTELGGLPNVVIELRKQTCELSLLNLQGNGNIFAHYFLNPKCFVRIVSSDDFPKFCSSAIIRIVNCRSESIRDRTRSIFSLTYKVKDGPGFAVFTVFTEMLDPLEKLYSSVCYFHKQP</sequence>
<keyword evidence="2" id="KW-1185">Reference proteome</keyword>
<evidence type="ECO:0000313" key="2">
    <source>
        <dbReference type="Proteomes" id="UP000499080"/>
    </source>
</evidence>
<proteinExistence type="predicted"/>
<accession>A0A4Y2A4K0</accession>
<dbReference type="Proteomes" id="UP000499080">
    <property type="component" value="Unassembled WGS sequence"/>
</dbReference>
<evidence type="ECO:0000313" key="1">
    <source>
        <dbReference type="EMBL" id="GBL73874.1"/>
    </source>
</evidence>
<organism evidence="1 2">
    <name type="scientific">Araneus ventricosus</name>
    <name type="common">Orbweaver spider</name>
    <name type="synonym">Epeira ventricosa</name>
    <dbReference type="NCBI Taxonomy" id="182803"/>
    <lineage>
        <taxon>Eukaryota</taxon>
        <taxon>Metazoa</taxon>
        <taxon>Ecdysozoa</taxon>
        <taxon>Arthropoda</taxon>
        <taxon>Chelicerata</taxon>
        <taxon>Arachnida</taxon>
        <taxon>Araneae</taxon>
        <taxon>Araneomorphae</taxon>
        <taxon>Entelegynae</taxon>
        <taxon>Araneoidea</taxon>
        <taxon>Araneidae</taxon>
        <taxon>Araneus</taxon>
    </lineage>
</organism>
<name>A0A4Y2A4K0_ARAVE</name>
<gene>
    <name evidence="1" type="ORF">AVEN_230821_1</name>
</gene>
<comment type="caution">
    <text evidence="1">The sequence shown here is derived from an EMBL/GenBank/DDBJ whole genome shotgun (WGS) entry which is preliminary data.</text>
</comment>
<reference evidence="1 2" key="1">
    <citation type="journal article" date="2019" name="Sci. Rep.">
        <title>Orb-weaving spider Araneus ventricosus genome elucidates the spidroin gene catalogue.</title>
        <authorList>
            <person name="Kono N."/>
            <person name="Nakamura H."/>
            <person name="Ohtoshi R."/>
            <person name="Moran D.A.P."/>
            <person name="Shinohara A."/>
            <person name="Yoshida Y."/>
            <person name="Fujiwara M."/>
            <person name="Mori M."/>
            <person name="Tomita M."/>
            <person name="Arakawa K."/>
        </authorList>
    </citation>
    <scope>NUCLEOTIDE SEQUENCE [LARGE SCALE GENOMIC DNA]</scope>
</reference>
<dbReference type="EMBL" id="BGPR01000004">
    <property type="protein sequence ID" value="GBL73874.1"/>
    <property type="molecule type" value="Genomic_DNA"/>
</dbReference>